<dbReference type="EMBL" id="CP031188">
    <property type="protein sequence ID" value="AXG74003.1"/>
    <property type="molecule type" value="Genomic_DNA"/>
</dbReference>
<dbReference type="KEGG" id="fat:DVK85_06995"/>
<dbReference type="RefSeq" id="WP_114677761.1">
    <property type="nucleotide sequence ID" value="NZ_CP031188.1"/>
</dbReference>
<dbReference type="AlphaFoldDB" id="A0A345HBP3"/>
<organism evidence="1 2">
    <name type="scientific">Flavobacterium arcticum</name>
    <dbReference type="NCBI Taxonomy" id="1784713"/>
    <lineage>
        <taxon>Bacteria</taxon>
        <taxon>Pseudomonadati</taxon>
        <taxon>Bacteroidota</taxon>
        <taxon>Flavobacteriia</taxon>
        <taxon>Flavobacteriales</taxon>
        <taxon>Flavobacteriaceae</taxon>
        <taxon>Flavobacterium</taxon>
    </lineage>
</organism>
<reference evidence="1 2" key="1">
    <citation type="submission" date="2018-07" db="EMBL/GenBank/DDBJ databases">
        <title>Complete genome sequence of Flavobacterium arcticum type strain SM1502T.</title>
        <authorList>
            <person name="Li Y."/>
            <person name="Li D.-D."/>
        </authorList>
    </citation>
    <scope>NUCLEOTIDE SEQUENCE [LARGE SCALE GENOMIC DNA]</scope>
    <source>
        <strain evidence="1 2">SM1502</strain>
    </source>
</reference>
<accession>A0A345HBP3</accession>
<keyword evidence="2" id="KW-1185">Reference proteome</keyword>
<protein>
    <submittedName>
        <fullName evidence="1">Uncharacterized protein</fullName>
    </submittedName>
</protein>
<sequence>MRAYNLVDNETDAKIIACSYFSRHFKDLDIDFNEYESLTATLINREQIWRVKMVRHEDEPETDDPKYDVANYFLFIARADGAVFLILRERGEWIGDIEIHERAYKMRTGKTLN</sequence>
<evidence type="ECO:0000313" key="1">
    <source>
        <dbReference type="EMBL" id="AXG74003.1"/>
    </source>
</evidence>
<dbReference type="Proteomes" id="UP000253951">
    <property type="component" value="Chromosome"/>
</dbReference>
<evidence type="ECO:0000313" key="2">
    <source>
        <dbReference type="Proteomes" id="UP000253951"/>
    </source>
</evidence>
<proteinExistence type="predicted"/>
<gene>
    <name evidence="1" type="ORF">DVK85_06995</name>
</gene>
<name>A0A345HBP3_9FLAO</name>